<dbReference type="EMBL" id="JBCEVZ010000067">
    <property type="protein sequence ID" value="MEL5996323.1"/>
    <property type="molecule type" value="Genomic_DNA"/>
</dbReference>
<accession>A0ABU9M2J5</accession>
<dbReference type="InterPro" id="IPR040684">
    <property type="entry name" value="HMUDK_hel"/>
</dbReference>
<dbReference type="Proteomes" id="UP001479606">
    <property type="component" value="Unassembled WGS sequence"/>
</dbReference>
<organism evidence="2 3">
    <name type="scientific">Hymenobacter segetis</name>
    <dbReference type="NCBI Taxonomy" id="2025509"/>
    <lineage>
        <taxon>Bacteria</taxon>
        <taxon>Pseudomonadati</taxon>
        <taxon>Bacteroidota</taxon>
        <taxon>Cytophagia</taxon>
        <taxon>Cytophagales</taxon>
        <taxon>Hymenobacteraceae</taxon>
        <taxon>Hymenobacter</taxon>
    </lineage>
</organism>
<gene>
    <name evidence="2" type="ORF">AAFH49_19065</name>
</gene>
<name>A0ABU9M2J5_9BACT</name>
<keyword evidence="2" id="KW-0808">Transferase</keyword>
<evidence type="ECO:0000313" key="3">
    <source>
        <dbReference type="Proteomes" id="UP001479606"/>
    </source>
</evidence>
<sequence>MPTHFTRLSKPKKSALYPIYWQFAVNRNDIFTRRLNMSQGPWTNDPVLSANRFTNIFRASDRVSQYLINLQYEEDYDARNVFFKTLLFKIFNRIETYKYLEKETGGININSFTVDHYDQLLTSRMAMKYKVYSAAYIMPSAGNVFGYKLKHSNHLALLDRMIKDKLYASLESCQSLQAVYEMLLSYPSLGPFLAFQYAIDLNYSPLTNFSEMDFVIAGPGAKNGILKCFDSLGDYSFEDTIKMMTDEQGEACNQLALPLPTLWGRNLQLIDCQNLFCEVDKYLRGTHPDITGKSGRTRIKQKFTASNAPLPLFFPPKWEINDKLPQQCLQEANVAMFS</sequence>
<dbReference type="GO" id="GO:0016301">
    <property type="term" value="F:kinase activity"/>
    <property type="evidence" value="ECO:0007669"/>
    <property type="project" value="UniProtKB-KW"/>
</dbReference>
<evidence type="ECO:0000313" key="2">
    <source>
        <dbReference type="EMBL" id="MEL5996323.1"/>
    </source>
</evidence>
<comment type="caution">
    <text evidence="2">The sequence shown here is derived from an EMBL/GenBank/DDBJ whole genome shotgun (WGS) entry which is preliminary data.</text>
</comment>
<proteinExistence type="predicted"/>
<dbReference type="RefSeq" id="WP_342300680.1">
    <property type="nucleotide sequence ID" value="NZ_JBCEVZ010000067.1"/>
</dbReference>
<feature type="domain" description="5-hmdU DNA kinase helical" evidence="1">
    <location>
        <begin position="17"/>
        <end position="291"/>
    </location>
</feature>
<evidence type="ECO:0000259" key="1">
    <source>
        <dbReference type="Pfam" id="PF18723"/>
    </source>
</evidence>
<reference evidence="2 3" key="1">
    <citation type="journal article" date="2018" name="Arch. Microbiol.">
        <title>Hymenobacter segetis sp. nov., isolated from soil.</title>
        <authorList>
            <person name="Ten L.N."/>
            <person name="Lim S.J."/>
            <person name="Kim B.O."/>
            <person name="Kang I.K."/>
            <person name="Jung H.Y."/>
        </authorList>
    </citation>
    <scope>NUCLEOTIDE SEQUENCE [LARGE SCALE GENOMIC DNA]</scope>
    <source>
        <strain evidence="2 3">S7-3-11</strain>
    </source>
</reference>
<protein>
    <submittedName>
        <fullName evidence="2">Nucleotide kinase domain-containing protein</fullName>
    </submittedName>
</protein>
<dbReference type="Pfam" id="PF18723">
    <property type="entry name" value="HMUDK_hel"/>
    <property type="match status" value="1"/>
</dbReference>
<keyword evidence="2" id="KW-0418">Kinase</keyword>
<keyword evidence="3" id="KW-1185">Reference proteome</keyword>